<comment type="caution">
    <text evidence="2">The sequence shown here is derived from an EMBL/GenBank/DDBJ whole genome shotgun (WGS) entry which is preliminary data.</text>
</comment>
<evidence type="ECO:0000256" key="1">
    <source>
        <dbReference type="SAM" id="Phobius"/>
    </source>
</evidence>
<protein>
    <submittedName>
        <fullName evidence="2">Uncharacterized protein</fullName>
    </submittedName>
</protein>
<keyword evidence="1" id="KW-0812">Transmembrane</keyword>
<evidence type="ECO:0000313" key="3">
    <source>
        <dbReference type="Proteomes" id="UP001465668"/>
    </source>
</evidence>
<feature type="transmembrane region" description="Helical" evidence="1">
    <location>
        <begin position="23"/>
        <end position="44"/>
    </location>
</feature>
<accession>A0ABR2XKW0</accession>
<dbReference type="Proteomes" id="UP001465668">
    <property type="component" value="Unassembled WGS sequence"/>
</dbReference>
<reference evidence="2 3" key="1">
    <citation type="submission" date="2024-02" db="EMBL/GenBank/DDBJ databases">
        <title>First draft genome assembly of two strains of Seiridium cardinale.</title>
        <authorList>
            <person name="Emiliani G."/>
            <person name="Scali E."/>
        </authorList>
    </citation>
    <scope>NUCLEOTIDE SEQUENCE [LARGE SCALE GENOMIC DNA]</scope>
    <source>
        <strain evidence="2 3">BM-138-000479</strain>
    </source>
</reference>
<proteinExistence type="predicted"/>
<gene>
    <name evidence="2" type="ORF">SCAR479_08929</name>
</gene>
<sequence length="56" mass="6065">MDPPHSESSSGTTTVPPISLDTILNVVLQSLNILIGIVGLLLMYRSSRGARSREDR</sequence>
<keyword evidence="3" id="KW-1185">Reference proteome</keyword>
<keyword evidence="1" id="KW-0472">Membrane</keyword>
<dbReference type="EMBL" id="JARVKM010000042">
    <property type="protein sequence ID" value="KAK9774324.1"/>
    <property type="molecule type" value="Genomic_DNA"/>
</dbReference>
<evidence type="ECO:0000313" key="2">
    <source>
        <dbReference type="EMBL" id="KAK9774324.1"/>
    </source>
</evidence>
<organism evidence="2 3">
    <name type="scientific">Seiridium cardinale</name>
    <dbReference type="NCBI Taxonomy" id="138064"/>
    <lineage>
        <taxon>Eukaryota</taxon>
        <taxon>Fungi</taxon>
        <taxon>Dikarya</taxon>
        <taxon>Ascomycota</taxon>
        <taxon>Pezizomycotina</taxon>
        <taxon>Sordariomycetes</taxon>
        <taxon>Xylariomycetidae</taxon>
        <taxon>Amphisphaeriales</taxon>
        <taxon>Sporocadaceae</taxon>
        <taxon>Seiridium</taxon>
    </lineage>
</organism>
<keyword evidence="1" id="KW-1133">Transmembrane helix</keyword>
<name>A0ABR2XKW0_9PEZI</name>